<accession>A0AAN9CJZ7</accession>
<sequence length="338" mass="38257">MSATRPSALSVNTVELKHQWAMQRNRTLVRTYLLSSSAVPLPGSWSRDDFRLPSLSRSTHGGNTMAPLSISEPSLFTPGQRAVFEGFSKNRHPLLRKRGGGPSLPSCKTPENTKTPQQSYHQVYMHFAQPLRPVPKPGQTLPRSQRRPTESRERQCKQPVNLETLSVRGTTFLSTRNSPDGASSTSRSHTHQLHVFLPAEGAGPGGDRERESVDEGFMDELDSKVNTLRARLQQYPKKPKQCDLEKSLTEVTHRASHRSCISAVSQEGLLKEDVKRSKERSLAPHTLQKQFHTWTLRLHRVSSWPVRISQDISLEMQLVQKRSLMQWSHASWKPLKKV</sequence>
<feature type="region of interest" description="Disordered" evidence="1">
    <location>
        <begin position="92"/>
        <end position="117"/>
    </location>
</feature>
<keyword evidence="3" id="KW-1185">Reference proteome</keyword>
<organism evidence="2 3">
    <name type="scientific">Phoxinus phoxinus</name>
    <name type="common">Eurasian minnow</name>
    <dbReference type="NCBI Taxonomy" id="58324"/>
    <lineage>
        <taxon>Eukaryota</taxon>
        <taxon>Metazoa</taxon>
        <taxon>Chordata</taxon>
        <taxon>Craniata</taxon>
        <taxon>Vertebrata</taxon>
        <taxon>Euteleostomi</taxon>
        <taxon>Actinopterygii</taxon>
        <taxon>Neopterygii</taxon>
        <taxon>Teleostei</taxon>
        <taxon>Ostariophysi</taxon>
        <taxon>Cypriniformes</taxon>
        <taxon>Leuciscidae</taxon>
        <taxon>Phoxininae</taxon>
        <taxon>Phoxinus</taxon>
    </lineage>
</organism>
<gene>
    <name evidence="2" type="ORF">R3I93_015982</name>
</gene>
<evidence type="ECO:0000313" key="3">
    <source>
        <dbReference type="Proteomes" id="UP001364617"/>
    </source>
</evidence>
<dbReference type="EMBL" id="JAYKXH010000017">
    <property type="protein sequence ID" value="KAK7138730.1"/>
    <property type="molecule type" value="Genomic_DNA"/>
</dbReference>
<name>A0AAN9CJZ7_9TELE</name>
<proteinExistence type="predicted"/>
<reference evidence="2 3" key="1">
    <citation type="submission" date="2024-02" db="EMBL/GenBank/DDBJ databases">
        <title>Chromosome-level genome assembly of the Eurasian Minnow (Phoxinus phoxinus).</title>
        <authorList>
            <person name="Oriowo T.O."/>
            <person name="Martin S."/>
            <person name="Stange M."/>
            <person name="Chrysostomakis Y."/>
            <person name="Brown T."/>
            <person name="Winkler S."/>
            <person name="Kukowka S."/>
            <person name="Myers E.W."/>
            <person name="Bohne A."/>
        </authorList>
    </citation>
    <scope>NUCLEOTIDE SEQUENCE [LARGE SCALE GENOMIC DNA]</scope>
    <source>
        <strain evidence="2">ZFMK-TIS-60720</strain>
        <tissue evidence="2">Whole Organism</tissue>
    </source>
</reference>
<feature type="compositionally biased region" description="Polar residues" evidence="1">
    <location>
        <begin position="161"/>
        <end position="187"/>
    </location>
</feature>
<dbReference type="AlphaFoldDB" id="A0AAN9CJZ7"/>
<dbReference type="Proteomes" id="UP001364617">
    <property type="component" value="Unassembled WGS sequence"/>
</dbReference>
<feature type="compositionally biased region" description="Basic and acidic residues" evidence="1">
    <location>
        <begin position="147"/>
        <end position="156"/>
    </location>
</feature>
<feature type="region of interest" description="Disordered" evidence="1">
    <location>
        <begin position="130"/>
        <end position="189"/>
    </location>
</feature>
<comment type="caution">
    <text evidence="2">The sequence shown here is derived from an EMBL/GenBank/DDBJ whole genome shotgun (WGS) entry which is preliminary data.</text>
</comment>
<evidence type="ECO:0000313" key="2">
    <source>
        <dbReference type="EMBL" id="KAK7138730.1"/>
    </source>
</evidence>
<protein>
    <submittedName>
        <fullName evidence="2">Uncharacterized protein</fullName>
    </submittedName>
</protein>
<evidence type="ECO:0000256" key="1">
    <source>
        <dbReference type="SAM" id="MobiDB-lite"/>
    </source>
</evidence>